<proteinExistence type="predicted"/>
<name>A0ABW3LN05_9BACI</name>
<dbReference type="InterPro" id="IPR015797">
    <property type="entry name" value="NUDIX_hydrolase-like_dom_sf"/>
</dbReference>
<evidence type="ECO:0000313" key="5">
    <source>
        <dbReference type="Proteomes" id="UP001597040"/>
    </source>
</evidence>
<keyword evidence="2" id="KW-0378">Hydrolase</keyword>
<dbReference type="SUPFAM" id="SSF55811">
    <property type="entry name" value="Nudix"/>
    <property type="match status" value="1"/>
</dbReference>
<dbReference type="EMBL" id="JBHTKJ010000026">
    <property type="protein sequence ID" value="MFD1038839.1"/>
    <property type="molecule type" value="Genomic_DNA"/>
</dbReference>
<dbReference type="InterPro" id="IPR020476">
    <property type="entry name" value="Nudix_hydrolase"/>
</dbReference>
<protein>
    <submittedName>
        <fullName evidence="4">NUDIX domain-containing protein</fullName>
    </submittedName>
</protein>
<accession>A0ABW3LN05</accession>
<keyword evidence="5" id="KW-1185">Reference proteome</keyword>
<dbReference type="PANTHER" id="PTHR43046:SF2">
    <property type="entry name" value="8-OXO-DGTP DIPHOSPHATASE-RELATED"/>
    <property type="match status" value="1"/>
</dbReference>
<comment type="caution">
    <text evidence="4">The sequence shown here is derived from an EMBL/GenBank/DDBJ whole genome shotgun (WGS) entry which is preliminary data.</text>
</comment>
<evidence type="ECO:0000256" key="2">
    <source>
        <dbReference type="ARBA" id="ARBA00022801"/>
    </source>
</evidence>
<dbReference type="Proteomes" id="UP001597040">
    <property type="component" value="Unassembled WGS sequence"/>
</dbReference>
<dbReference type="PROSITE" id="PS51462">
    <property type="entry name" value="NUDIX"/>
    <property type="match status" value="1"/>
</dbReference>
<dbReference type="PANTHER" id="PTHR43046">
    <property type="entry name" value="GDP-MANNOSE MANNOSYL HYDROLASE"/>
    <property type="match status" value="1"/>
</dbReference>
<gene>
    <name evidence="4" type="ORF">ACFQ3N_10620</name>
</gene>
<feature type="domain" description="Nudix hydrolase" evidence="3">
    <location>
        <begin position="1"/>
        <end position="127"/>
    </location>
</feature>
<dbReference type="CDD" id="cd18886">
    <property type="entry name" value="NUDIX_MutT_Nudt1"/>
    <property type="match status" value="1"/>
</dbReference>
<reference evidence="5" key="1">
    <citation type="journal article" date="2019" name="Int. J. Syst. Evol. Microbiol.">
        <title>The Global Catalogue of Microorganisms (GCM) 10K type strain sequencing project: providing services to taxonomists for standard genome sequencing and annotation.</title>
        <authorList>
            <consortium name="The Broad Institute Genomics Platform"/>
            <consortium name="The Broad Institute Genome Sequencing Center for Infectious Disease"/>
            <person name="Wu L."/>
            <person name="Ma J."/>
        </authorList>
    </citation>
    <scope>NUCLEOTIDE SEQUENCE [LARGE SCALE GENOMIC DNA]</scope>
    <source>
        <strain evidence="5">CCUG 56754</strain>
    </source>
</reference>
<evidence type="ECO:0000313" key="4">
    <source>
        <dbReference type="EMBL" id="MFD1038839.1"/>
    </source>
</evidence>
<dbReference type="RefSeq" id="WP_390362191.1">
    <property type="nucleotide sequence ID" value="NZ_JBHTKJ010000026.1"/>
</dbReference>
<dbReference type="Gene3D" id="3.90.79.10">
    <property type="entry name" value="Nucleoside Triphosphate Pyrophosphohydrolase"/>
    <property type="match status" value="1"/>
</dbReference>
<dbReference type="InterPro" id="IPR000086">
    <property type="entry name" value="NUDIX_hydrolase_dom"/>
</dbReference>
<sequence>MQRVTNCILINDNRVLLLKKPRRGWYAIPGGKMEEGETVKESVIREYREETALDLLDPKMIGTFTFNVFREKKIVQEWMMFTFICRTYEGELTKHCEEGDLEWVALDQIQTLPMAEGDHKIFEHMLSSESMLFALFAYTEDYELLDIRQDPSGP</sequence>
<evidence type="ECO:0000256" key="1">
    <source>
        <dbReference type="ARBA" id="ARBA00001946"/>
    </source>
</evidence>
<evidence type="ECO:0000259" key="3">
    <source>
        <dbReference type="PROSITE" id="PS51462"/>
    </source>
</evidence>
<dbReference type="PRINTS" id="PR00502">
    <property type="entry name" value="NUDIXFAMILY"/>
</dbReference>
<dbReference type="Pfam" id="PF00293">
    <property type="entry name" value="NUDIX"/>
    <property type="match status" value="1"/>
</dbReference>
<comment type="cofactor">
    <cofactor evidence="1">
        <name>Mg(2+)</name>
        <dbReference type="ChEBI" id="CHEBI:18420"/>
    </cofactor>
</comment>
<organism evidence="4 5">
    <name type="scientific">Virgibacillus byunsanensis</name>
    <dbReference type="NCBI Taxonomy" id="570945"/>
    <lineage>
        <taxon>Bacteria</taxon>
        <taxon>Bacillati</taxon>
        <taxon>Bacillota</taxon>
        <taxon>Bacilli</taxon>
        <taxon>Bacillales</taxon>
        <taxon>Bacillaceae</taxon>
        <taxon>Virgibacillus</taxon>
    </lineage>
</organism>